<evidence type="ECO:0000256" key="3">
    <source>
        <dbReference type="SAM" id="SignalP"/>
    </source>
</evidence>
<keyword evidence="2 3" id="KW-0732">Signal</keyword>
<dbReference type="OrthoDB" id="9785326at2"/>
<sequence>MSSLARFRFLLPLVASVALAACAGTGAPKDRVPSPVADTVTAPAPQTADVPTAAEADAADVPAAPDTAVAIEAFDEASRVAGDATPADGTPTQAELDYADLYGDSIYDPVYDPTLPEAAQMPRSYDPWEPLNRKVFAFNSAVDRGFAKPLAQAYAKVVPRPIRLGVTNFFHNLGQPVSALNALLQGRPKAAGQSLGRFLLNSTLGIGGIFDPASDAKIPDQSADFGQTMGVWGWRNSRYLELPLFGPRTLRDGFGLVGDAPLSPLRQVGDDPVRYGLQGLQLVDLRTRLFAVDSMREGATDEYALIRDAWMQRRAYQIQSVRRPRGEEEENLPDYLYQDDAMPTVPVDVMPVVPLSPTPP</sequence>
<dbReference type="PRINTS" id="PR01805">
    <property type="entry name" value="VACJLIPOPROT"/>
</dbReference>
<comment type="caution">
    <text evidence="4">The sequence shown here is derived from an EMBL/GenBank/DDBJ whole genome shotgun (WGS) entry which is preliminary data.</text>
</comment>
<dbReference type="InterPro" id="IPR007428">
    <property type="entry name" value="MlaA"/>
</dbReference>
<accession>A0A4R5U5F9</accession>
<dbReference type="GO" id="GO:0016020">
    <property type="term" value="C:membrane"/>
    <property type="evidence" value="ECO:0007669"/>
    <property type="project" value="InterPro"/>
</dbReference>
<keyword evidence="5" id="KW-1185">Reference proteome</keyword>
<dbReference type="GO" id="GO:0120010">
    <property type="term" value="P:intermembrane phospholipid transfer"/>
    <property type="evidence" value="ECO:0007669"/>
    <property type="project" value="TreeGrafter"/>
</dbReference>
<feature type="chain" id="PRO_5020213751" evidence="3">
    <location>
        <begin position="21"/>
        <end position="360"/>
    </location>
</feature>
<dbReference type="RefSeq" id="WP_133394567.1">
    <property type="nucleotide sequence ID" value="NZ_SMTG01000007.1"/>
</dbReference>
<name>A0A4R5U5F9_9GAMM</name>
<dbReference type="Pfam" id="PF04333">
    <property type="entry name" value="MlaA"/>
    <property type="match status" value="1"/>
</dbReference>
<evidence type="ECO:0000313" key="4">
    <source>
        <dbReference type="EMBL" id="TDK29166.1"/>
    </source>
</evidence>
<dbReference type="PANTHER" id="PTHR30035">
    <property type="entry name" value="LIPOPROTEIN VACJ-RELATED"/>
    <property type="match status" value="1"/>
</dbReference>
<keyword evidence="4" id="KW-0449">Lipoprotein</keyword>
<organism evidence="4 5">
    <name type="scientific">Luteimonas terrae</name>
    <dbReference type="NCBI Taxonomy" id="1530191"/>
    <lineage>
        <taxon>Bacteria</taxon>
        <taxon>Pseudomonadati</taxon>
        <taxon>Pseudomonadota</taxon>
        <taxon>Gammaproteobacteria</taxon>
        <taxon>Lysobacterales</taxon>
        <taxon>Lysobacteraceae</taxon>
        <taxon>Luteimonas</taxon>
    </lineage>
</organism>
<comment type="similarity">
    <text evidence="1">Belongs to the MlaA family.</text>
</comment>
<dbReference type="AlphaFoldDB" id="A0A4R5U5F9"/>
<dbReference type="PANTHER" id="PTHR30035:SF3">
    <property type="entry name" value="INTERMEMBRANE PHOSPHOLIPID TRANSPORT SYSTEM LIPOPROTEIN MLAA"/>
    <property type="match status" value="1"/>
</dbReference>
<evidence type="ECO:0000313" key="5">
    <source>
        <dbReference type="Proteomes" id="UP000295543"/>
    </source>
</evidence>
<feature type="signal peptide" evidence="3">
    <location>
        <begin position="1"/>
        <end position="20"/>
    </location>
</feature>
<gene>
    <name evidence="4" type="ORF">E2F49_14590</name>
</gene>
<protein>
    <submittedName>
        <fullName evidence="4">VacJ family lipoprotein</fullName>
    </submittedName>
</protein>
<reference evidence="4 5" key="1">
    <citation type="submission" date="2019-03" db="EMBL/GenBank/DDBJ databases">
        <title>Luteimonas zhaokaii sp.nov., isolated from the rectal contents of Plateau pika in Yushu, Qinghai Province, China.</title>
        <authorList>
            <person name="Zhang G."/>
        </authorList>
    </citation>
    <scope>NUCLEOTIDE SEQUENCE [LARGE SCALE GENOMIC DNA]</scope>
    <source>
        <strain evidence="4 5">THG-MD21</strain>
    </source>
</reference>
<evidence type="ECO:0000256" key="2">
    <source>
        <dbReference type="ARBA" id="ARBA00022729"/>
    </source>
</evidence>
<evidence type="ECO:0000256" key="1">
    <source>
        <dbReference type="ARBA" id="ARBA00010634"/>
    </source>
</evidence>
<dbReference type="EMBL" id="SMTG01000007">
    <property type="protein sequence ID" value="TDK29166.1"/>
    <property type="molecule type" value="Genomic_DNA"/>
</dbReference>
<dbReference type="Proteomes" id="UP000295543">
    <property type="component" value="Unassembled WGS sequence"/>
</dbReference>
<proteinExistence type="inferred from homology"/>
<dbReference type="PROSITE" id="PS51257">
    <property type="entry name" value="PROKAR_LIPOPROTEIN"/>
    <property type="match status" value="1"/>
</dbReference>